<keyword evidence="3" id="KW-1185">Reference proteome</keyword>
<sequence>MHHCLQIDEIIRHIFSFVDNARLRLLAQTCRNFNEPATDLLWRTFYGIDSLYPLLSCVGEVVDDATKKSTKTIIRPLNDVDWRVIERYTRKARSLYINSSGLPVDAKVIQSLANSPSPDLLFPNLQVLSINLEGATCNSRVTDTAMAFAQLLSRRNISRLYLNFEGHQTTHFKLGLRSPSHPFIEVAGLSVTRASSLLPWLDPKQFVSCTISCWEELLEHGLEVWNEVEKLRVRTSTCPNHSLLERSLISHRLLPKLNTFILHESAPTALKIMSSTRLDQLTSLSISMPQHLWDDESYSQELKEILVLIPSKYPLLESLQITSTVVPLNSSAFVLEQSTIEPCLCLKHLRTLAIQTYYHIDLSDCFIEKMGQAWPRLEHLHLRRSNSKTTPTRLTSLGVANFIGCSPRLRTFSLSVNFASGMCPRPAESTVIRGSNVWLADFCGSYISTKVPIAEYLSNLLPHLTYLGVPAGRKARTRAWRKVAKRHRNQPLAEVVNGRIRRVLAGHGEASDGMGY</sequence>
<organism evidence="2 3">
    <name type="scientific">Pisolithus tinctorius Marx 270</name>
    <dbReference type="NCBI Taxonomy" id="870435"/>
    <lineage>
        <taxon>Eukaryota</taxon>
        <taxon>Fungi</taxon>
        <taxon>Dikarya</taxon>
        <taxon>Basidiomycota</taxon>
        <taxon>Agaricomycotina</taxon>
        <taxon>Agaricomycetes</taxon>
        <taxon>Agaricomycetidae</taxon>
        <taxon>Boletales</taxon>
        <taxon>Sclerodermatineae</taxon>
        <taxon>Pisolithaceae</taxon>
        <taxon>Pisolithus</taxon>
    </lineage>
</organism>
<evidence type="ECO:0000313" key="2">
    <source>
        <dbReference type="EMBL" id="KIN99509.1"/>
    </source>
</evidence>
<dbReference type="HOGENOM" id="CLU_021164_0_1_1"/>
<dbReference type="AlphaFoldDB" id="A0A0C3NEI3"/>
<dbReference type="InterPro" id="IPR036047">
    <property type="entry name" value="F-box-like_dom_sf"/>
</dbReference>
<protein>
    <recommendedName>
        <fullName evidence="1">F-box domain-containing protein</fullName>
    </recommendedName>
</protein>
<gene>
    <name evidence="2" type="ORF">M404DRAFT_30380</name>
</gene>
<proteinExistence type="predicted"/>
<evidence type="ECO:0000313" key="3">
    <source>
        <dbReference type="Proteomes" id="UP000054217"/>
    </source>
</evidence>
<accession>A0A0C3NEI3</accession>
<dbReference type="Gene3D" id="3.80.10.10">
    <property type="entry name" value="Ribonuclease Inhibitor"/>
    <property type="match status" value="1"/>
</dbReference>
<dbReference type="InParanoid" id="A0A0C3NEI3"/>
<dbReference type="InterPro" id="IPR032675">
    <property type="entry name" value="LRR_dom_sf"/>
</dbReference>
<dbReference type="EMBL" id="KN832004">
    <property type="protein sequence ID" value="KIN99509.1"/>
    <property type="molecule type" value="Genomic_DNA"/>
</dbReference>
<reference evidence="2 3" key="1">
    <citation type="submission" date="2014-04" db="EMBL/GenBank/DDBJ databases">
        <authorList>
            <consortium name="DOE Joint Genome Institute"/>
            <person name="Kuo A."/>
            <person name="Kohler A."/>
            <person name="Costa M.D."/>
            <person name="Nagy L.G."/>
            <person name="Floudas D."/>
            <person name="Copeland A."/>
            <person name="Barry K.W."/>
            <person name="Cichocki N."/>
            <person name="Veneault-Fourrey C."/>
            <person name="LaButti K."/>
            <person name="Lindquist E.A."/>
            <person name="Lipzen A."/>
            <person name="Lundell T."/>
            <person name="Morin E."/>
            <person name="Murat C."/>
            <person name="Sun H."/>
            <person name="Tunlid A."/>
            <person name="Henrissat B."/>
            <person name="Grigoriev I.V."/>
            <person name="Hibbett D.S."/>
            <person name="Martin F."/>
            <person name="Nordberg H.P."/>
            <person name="Cantor M.N."/>
            <person name="Hua S.X."/>
        </authorList>
    </citation>
    <scope>NUCLEOTIDE SEQUENCE [LARGE SCALE GENOMIC DNA]</scope>
    <source>
        <strain evidence="2 3">Marx 270</strain>
    </source>
</reference>
<evidence type="ECO:0000259" key="1">
    <source>
        <dbReference type="Pfam" id="PF12937"/>
    </source>
</evidence>
<name>A0A0C3NEI3_PISTI</name>
<dbReference type="Proteomes" id="UP000054217">
    <property type="component" value="Unassembled WGS sequence"/>
</dbReference>
<reference evidence="3" key="2">
    <citation type="submission" date="2015-01" db="EMBL/GenBank/DDBJ databases">
        <title>Evolutionary Origins and Diversification of the Mycorrhizal Mutualists.</title>
        <authorList>
            <consortium name="DOE Joint Genome Institute"/>
            <consortium name="Mycorrhizal Genomics Consortium"/>
            <person name="Kohler A."/>
            <person name="Kuo A."/>
            <person name="Nagy L.G."/>
            <person name="Floudas D."/>
            <person name="Copeland A."/>
            <person name="Barry K.W."/>
            <person name="Cichocki N."/>
            <person name="Veneault-Fourrey C."/>
            <person name="LaButti K."/>
            <person name="Lindquist E.A."/>
            <person name="Lipzen A."/>
            <person name="Lundell T."/>
            <person name="Morin E."/>
            <person name="Murat C."/>
            <person name="Riley R."/>
            <person name="Ohm R."/>
            <person name="Sun H."/>
            <person name="Tunlid A."/>
            <person name="Henrissat B."/>
            <person name="Grigoriev I.V."/>
            <person name="Hibbett D.S."/>
            <person name="Martin F."/>
        </authorList>
    </citation>
    <scope>NUCLEOTIDE SEQUENCE [LARGE SCALE GENOMIC DNA]</scope>
    <source>
        <strain evidence="3">Marx 270</strain>
    </source>
</reference>
<feature type="domain" description="F-box" evidence="1">
    <location>
        <begin position="8"/>
        <end position="46"/>
    </location>
</feature>
<dbReference type="SUPFAM" id="SSF81383">
    <property type="entry name" value="F-box domain"/>
    <property type="match status" value="1"/>
</dbReference>
<dbReference type="STRING" id="870435.A0A0C3NEI3"/>
<dbReference type="OrthoDB" id="2614569at2759"/>
<dbReference type="Pfam" id="PF12937">
    <property type="entry name" value="F-box-like"/>
    <property type="match status" value="1"/>
</dbReference>
<dbReference type="InterPro" id="IPR001810">
    <property type="entry name" value="F-box_dom"/>
</dbReference>